<dbReference type="Proteomes" id="UP000322283">
    <property type="component" value="Unassembled WGS sequence"/>
</dbReference>
<evidence type="ECO:0000313" key="4">
    <source>
        <dbReference type="Proteomes" id="UP000094598"/>
    </source>
</evidence>
<reference evidence="3 5" key="2">
    <citation type="submission" date="2019-05" db="EMBL/GenBank/DDBJ databases">
        <title>Genome sequence of Moorella thermoacetica ATCC 33924.</title>
        <authorList>
            <person name="Poehlein A."/>
            <person name="Bengelsdorf F.R."/>
            <person name="Duerre P."/>
            <person name="Daniel R."/>
        </authorList>
    </citation>
    <scope>NUCLEOTIDE SEQUENCE [LARGE SCALE GENOMIC DNA]</scope>
    <source>
        <strain evidence="3 5">ATCC 33924</strain>
    </source>
</reference>
<accession>A0AAC9MUT1</accession>
<dbReference type="AlphaFoldDB" id="A0AAC9MUT1"/>
<dbReference type="Proteomes" id="UP000094598">
    <property type="component" value="Chromosome"/>
</dbReference>
<evidence type="ECO:0000256" key="1">
    <source>
        <dbReference type="SAM" id="MobiDB-lite"/>
    </source>
</evidence>
<name>A0AAC9MUT1_NEOTH</name>
<evidence type="ECO:0000313" key="2">
    <source>
        <dbReference type="EMBL" id="AOQ23821.1"/>
    </source>
</evidence>
<feature type="compositionally biased region" description="Low complexity" evidence="1">
    <location>
        <begin position="19"/>
        <end position="42"/>
    </location>
</feature>
<protein>
    <submittedName>
        <fullName evidence="2">Uncharacterized protein</fullName>
    </submittedName>
</protein>
<feature type="region of interest" description="Disordered" evidence="1">
    <location>
        <begin position="19"/>
        <end position="72"/>
    </location>
</feature>
<reference evidence="2 4" key="1">
    <citation type="submission" date="2016-08" db="EMBL/GenBank/DDBJ databases">
        <title>Moorella thermoacetica DSM 103132.</title>
        <authorList>
            <person name="Jendresen C.B."/>
            <person name="Redl S.M."/>
            <person name="Jensen T.O."/>
            <person name="Nielsen A.T."/>
        </authorList>
    </citation>
    <scope>NUCLEOTIDE SEQUENCE [LARGE SCALE GENOMIC DNA]</scope>
    <source>
        <strain evidence="2 4">DSM 103132</strain>
    </source>
</reference>
<dbReference type="EMBL" id="VCDX01000003">
    <property type="protein sequence ID" value="TYL14006.1"/>
    <property type="molecule type" value="Genomic_DNA"/>
</dbReference>
<feature type="region of interest" description="Disordered" evidence="1">
    <location>
        <begin position="97"/>
        <end position="146"/>
    </location>
</feature>
<organism evidence="2 4">
    <name type="scientific">Neomoorella thermoacetica</name>
    <name type="common">Clostridium thermoaceticum</name>
    <dbReference type="NCBI Taxonomy" id="1525"/>
    <lineage>
        <taxon>Bacteria</taxon>
        <taxon>Bacillati</taxon>
        <taxon>Bacillota</taxon>
        <taxon>Clostridia</taxon>
        <taxon>Neomoorellales</taxon>
        <taxon>Neomoorellaceae</taxon>
        <taxon>Neomoorella</taxon>
    </lineage>
</organism>
<evidence type="ECO:0000313" key="5">
    <source>
        <dbReference type="Proteomes" id="UP000322283"/>
    </source>
</evidence>
<dbReference type="EMBL" id="CP017019">
    <property type="protein sequence ID" value="AOQ23821.1"/>
    <property type="molecule type" value="Genomic_DNA"/>
</dbReference>
<sequence length="335" mass="36080">MWAELGSLVSAGLGLASAYSSRNRSSSSRSSGSSSSSSTSARNQAIANRLSSSVSSGGSSSRSSLPDYNTWSNMSHDERVAALNRAGIDLGTWSSMSHDQRMGYLGGGSGSSNSTPSSSGTTSTGSSGSSSPQSSSNSLPSQDNLNDIPYDLAMEQLNQQLGRGESQHNPARDLLYRWQPTPGYYYPPIQWTPPQLPPLPKLEVTPPPTPVKIEQPPKIEVPVEQKPAETPAPAQEQMQQGPGGFVEQVTPLATAPSVDDLYKLYKEITGGKESPEIREYLASPQFQSVLSGRVPMWMSADPIWRLYLMRLGYLPRSQSDQARLNALQERVQQAG</sequence>
<proteinExistence type="predicted"/>
<gene>
    <name evidence="2" type="ORF">Maut_01373</name>
    <name evidence="3" type="ORF">MTAT_14060</name>
</gene>
<feature type="compositionally biased region" description="Low complexity" evidence="1">
    <location>
        <begin position="49"/>
        <end position="65"/>
    </location>
</feature>
<feature type="compositionally biased region" description="Low complexity" evidence="1">
    <location>
        <begin position="111"/>
        <end position="142"/>
    </location>
</feature>
<evidence type="ECO:0000313" key="3">
    <source>
        <dbReference type="EMBL" id="TYL14006.1"/>
    </source>
</evidence>
<keyword evidence="5" id="KW-1185">Reference proteome</keyword>